<feature type="transmembrane region" description="Helical" evidence="1">
    <location>
        <begin position="50"/>
        <end position="71"/>
    </location>
</feature>
<dbReference type="RefSeq" id="WP_046375895.1">
    <property type="nucleotide sequence ID" value="NZ_CP010429.1"/>
</dbReference>
<dbReference type="AlphaFoldDB" id="A0A0E3ZU00"/>
<reference evidence="2 3" key="1">
    <citation type="journal article" date="2014" name="Curr. Microbiol.">
        <title>Spirosoma radiotolerans sp. nov., a gamma-radiation-resistant bacterium isolated from gamma ray-irradiated soil.</title>
        <authorList>
            <person name="Lee J.J."/>
            <person name="Srinivasan S."/>
            <person name="Lim S."/>
            <person name="Joe M."/>
            <person name="Im S."/>
            <person name="Bae S.I."/>
            <person name="Park K.R."/>
            <person name="Han J.H."/>
            <person name="Park S.H."/>
            <person name="Joo B.M."/>
            <person name="Park S.J."/>
            <person name="Kim M.K."/>
        </authorList>
    </citation>
    <scope>NUCLEOTIDE SEQUENCE [LARGE SCALE GENOMIC DNA]</scope>
    <source>
        <strain evidence="2 3">DG5A</strain>
    </source>
</reference>
<dbReference type="InterPro" id="IPR021320">
    <property type="entry name" value="DUF2905"/>
</dbReference>
<proteinExistence type="predicted"/>
<dbReference type="Pfam" id="PF11146">
    <property type="entry name" value="DUF2905"/>
    <property type="match status" value="1"/>
</dbReference>
<protein>
    <recommendedName>
        <fullName evidence="4">DUF2905 domain-containing protein</fullName>
    </recommendedName>
</protein>
<dbReference type="PANTHER" id="PTHR36443:SF1">
    <property type="entry name" value="BSR5223 PROTEIN"/>
    <property type="match status" value="1"/>
</dbReference>
<evidence type="ECO:0000313" key="2">
    <source>
        <dbReference type="EMBL" id="AKD54300.1"/>
    </source>
</evidence>
<organism evidence="2 3">
    <name type="scientific">Spirosoma radiotolerans</name>
    <dbReference type="NCBI Taxonomy" id="1379870"/>
    <lineage>
        <taxon>Bacteria</taxon>
        <taxon>Pseudomonadati</taxon>
        <taxon>Bacteroidota</taxon>
        <taxon>Cytophagia</taxon>
        <taxon>Cytophagales</taxon>
        <taxon>Cytophagaceae</taxon>
        <taxon>Spirosoma</taxon>
    </lineage>
</organism>
<name>A0A0E3ZU00_9BACT</name>
<accession>A0A0E3ZU00</accession>
<keyword evidence="3" id="KW-1185">Reference proteome</keyword>
<keyword evidence="1" id="KW-0812">Transmembrane</keyword>
<dbReference type="PATRIC" id="fig|1379870.5.peg.1002"/>
<dbReference type="Proteomes" id="UP000033054">
    <property type="component" value="Chromosome"/>
</dbReference>
<dbReference type="EMBL" id="CP010429">
    <property type="protein sequence ID" value="AKD54300.1"/>
    <property type="molecule type" value="Genomic_DNA"/>
</dbReference>
<dbReference type="PANTHER" id="PTHR36443">
    <property type="entry name" value="BSR5223 PROTEIN"/>
    <property type="match status" value="1"/>
</dbReference>
<feature type="transmembrane region" description="Helical" evidence="1">
    <location>
        <begin position="9"/>
        <end position="27"/>
    </location>
</feature>
<keyword evidence="1" id="KW-0472">Membrane</keyword>
<gene>
    <name evidence="2" type="ORF">SD10_04620</name>
</gene>
<dbReference type="OrthoDB" id="680637at2"/>
<dbReference type="HOGENOM" id="CLU_181383_0_0_10"/>
<evidence type="ECO:0000313" key="3">
    <source>
        <dbReference type="Proteomes" id="UP000033054"/>
    </source>
</evidence>
<evidence type="ECO:0000256" key="1">
    <source>
        <dbReference type="SAM" id="Phobius"/>
    </source>
</evidence>
<dbReference type="KEGG" id="srd:SD10_04620"/>
<dbReference type="STRING" id="1379870.SD10_04620"/>
<sequence length="77" mass="8386">MTPSFGKTIILIGAVIVLIGLVIYFFGDKLGWLGRLPGDIRVEGKDGGGFYFPIVTCIVVSLILNLVIVLIRRFFGS</sequence>
<evidence type="ECO:0008006" key="4">
    <source>
        <dbReference type="Google" id="ProtNLM"/>
    </source>
</evidence>
<keyword evidence="1" id="KW-1133">Transmembrane helix</keyword>